<gene>
    <name evidence="2" type="ORF">CCHR01_19930</name>
</gene>
<dbReference type="Proteomes" id="UP001243330">
    <property type="component" value="Unassembled WGS sequence"/>
</dbReference>
<accession>A0AAD8ZXQ3</accession>
<evidence type="ECO:0000256" key="1">
    <source>
        <dbReference type="SAM" id="MobiDB-lite"/>
    </source>
</evidence>
<evidence type="ECO:0000313" key="2">
    <source>
        <dbReference type="EMBL" id="KAK1837448.1"/>
    </source>
</evidence>
<keyword evidence="3" id="KW-1185">Reference proteome</keyword>
<feature type="region of interest" description="Disordered" evidence="1">
    <location>
        <begin position="1"/>
        <end position="27"/>
    </location>
</feature>
<dbReference type="EMBL" id="JAQOWY010001262">
    <property type="protein sequence ID" value="KAK1837448.1"/>
    <property type="molecule type" value="Genomic_DNA"/>
</dbReference>
<name>A0AAD8ZXQ3_9PEZI</name>
<protein>
    <submittedName>
        <fullName evidence="2">Uncharacterized protein</fullName>
    </submittedName>
</protein>
<sequence length="97" mass="11253">MAFKERTRASQPGSVGKTPLPKKRKEMRELNSWRLSLINQLAPTKALEHPGTWKSIRGNQKAARKTRQKPAPMTKPRILMPKVVRTCPLCLFHRRHF</sequence>
<proteinExistence type="predicted"/>
<evidence type="ECO:0000313" key="3">
    <source>
        <dbReference type="Proteomes" id="UP001243330"/>
    </source>
</evidence>
<reference evidence="2" key="1">
    <citation type="submission" date="2023-01" db="EMBL/GenBank/DDBJ databases">
        <title>Colletotrichum chrysophilum M932 genome sequence.</title>
        <authorList>
            <person name="Baroncelli R."/>
        </authorList>
    </citation>
    <scope>NUCLEOTIDE SEQUENCE</scope>
    <source>
        <strain evidence="2">M932</strain>
    </source>
</reference>
<organism evidence="2 3">
    <name type="scientific">Colletotrichum chrysophilum</name>
    <dbReference type="NCBI Taxonomy" id="1836956"/>
    <lineage>
        <taxon>Eukaryota</taxon>
        <taxon>Fungi</taxon>
        <taxon>Dikarya</taxon>
        <taxon>Ascomycota</taxon>
        <taxon>Pezizomycotina</taxon>
        <taxon>Sordariomycetes</taxon>
        <taxon>Hypocreomycetidae</taxon>
        <taxon>Glomerellales</taxon>
        <taxon>Glomerellaceae</taxon>
        <taxon>Colletotrichum</taxon>
        <taxon>Colletotrichum gloeosporioides species complex</taxon>
    </lineage>
</organism>
<dbReference type="AlphaFoldDB" id="A0AAD8ZXQ3"/>
<feature type="region of interest" description="Disordered" evidence="1">
    <location>
        <begin position="48"/>
        <end position="76"/>
    </location>
</feature>
<comment type="caution">
    <text evidence="2">The sequence shown here is derived from an EMBL/GenBank/DDBJ whole genome shotgun (WGS) entry which is preliminary data.</text>
</comment>